<dbReference type="GO" id="GO:0005524">
    <property type="term" value="F:ATP binding"/>
    <property type="evidence" value="ECO:0007669"/>
    <property type="project" value="UniProtKB-KW"/>
</dbReference>
<dbReference type="GO" id="GO:0061605">
    <property type="term" value="F:molybdopterin-synthase adenylyltransferase activity"/>
    <property type="evidence" value="ECO:0007669"/>
    <property type="project" value="UniProtKB-EC"/>
</dbReference>
<organism evidence="15 16">
    <name type="scientific">Frigidibacter albus</name>
    <dbReference type="NCBI Taxonomy" id="1465486"/>
    <lineage>
        <taxon>Bacteria</taxon>
        <taxon>Pseudomonadati</taxon>
        <taxon>Pseudomonadota</taxon>
        <taxon>Alphaproteobacteria</taxon>
        <taxon>Rhodobacterales</taxon>
        <taxon>Paracoccaceae</taxon>
        <taxon>Frigidibacter</taxon>
    </lineage>
</organism>
<dbReference type="InterPro" id="IPR000594">
    <property type="entry name" value="ThiF_NAD_FAD-bd"/>
</dbReference>
<dbReference type="Pfam" id="PF00899">
    <property type="entry name" value="ThiF"/>
    <property type="match status" value="1"/>
</dbReference>
<keyword evidence="15" id="KW-0548">Nucleotidyltransferase</keyword>
<sequence>MTVLLAALALVALGYVAGLPRRLIGLMLVMLWLAVVLAHLVLPEGTGLLRATGGNLRGWLALGVVVVVVLGYRAGVSRLRKGALASVATPVPPASGPFSDTELDRYARHIVLREVGGAGQRRLKGARVLVVGAGGLGSPALLYLAAAGVGTIGVIDDDTVSNSNLQRQVIHSDARIGMPKVFSAQAAMTALNPFVTVRPYNRRLTADEAPALFADYDLILDGSDNFPTRLLVNAAAVAAGKPLISGAIAQWEGQLGLFDPASGAPCYACIFPEAPAEGLAPACAEAGVMGALPGVVGAMMAAEAIKEITGAGQSLRGRLLIYDALWRENRTVGLKRRAGCAVCGGVHPAG</sequence>
<comment type="subunit">
    <text evidence="7">Homodimer. Forms a stable heterotetrameric complex of 2 MoeB and 2 MoaD during adenylation of MoaD.</text>
</comment>
<comment type="similarity">
    <text evidence="1">Belongs to the HesA/MoeB/ThiF family.</text>
</comment>
<keyword evidence="13" id="KW-1133">Transmembrane helix</keyword>
<evidence type="ECO:0000259" key="14">
    <source>
        <dbReference type="Pfam" id="PF00899"/>
    </source>
</evidence>
<keyword evidence="16" id="KW-1185">Reference proteome</keyword>
<keyword evidence="3" id="KW-0547">Nucleotide-binding</keyword>
<dbReference type="InterPro" id="IPR035985">
    <property type="entry name" value="Ubiquitin-activating_enz"/>
</dbReference>
<keyword evidence="13" id="KW-0472">Membrane</keyword>
<dbReference type="GO" id="GO:0005829">
    <property type="term" value="C:cytosol"/>
    <property type="evidence" value="ECO:0007669"/>
    <property type="project" value="TreeGrafter"/>
</dbReference>
<evidence type="ECO:0000256" key="2">
    <source>
        <dbReference type="ARBA" id="ARBA00022679"/>
    </source>
</evidence>
<dbReference type="PANTHER" id="PTHR10953">
    <property type="entry name" value="UBIQUITIN-ACTIVATING ENZYME E1"/>
    <property type="match status" value="1"/>
</dbReference>
<evidence type="ECO:0000256" key="3">
    <source>
        <dbReference type="ARBA" id="ARBA00022741"/>
    </source>
</evidence>
<dbReference type="RefSeq" id="WP_161344473.1">
    <property type="nucleotide sequence ID" value="NZ_BMGW01000003.1"/>
</dbReference>
<dbReference type="NCBIfam" id="NF004281">
    <property type="entry name" value="PRK05690.1"/>
    <property type="match status" value="1"/>
</dbReference>
<dbReference type="EMBL" id="WWNR01000003">
    <property type="protein sequence ID" value="MZQ88658.1"/>
    <property type="molecule type" value="Genomic_DNA"/>
</dbReference>
<evidence type="ECO:0000256" key="4">
    <source>
        <dbReference type="ARBA" id="ARBA00022840"/>
    </source>
</evidence>
<evidence type="ECO:0000256" key="6">
    <source>
        <dbReference type="ARBA" id="ARBA00055169"/>
    </source>
</evidence>
<dbReference type="InterPro" id="IPR045886">
    <property type="entry name" value="ThiF/MoeB/HesA"/>
</dbReference>
<feature type="transmembrane region" description="Helical" evidence="13">
    <location>
        <begin position="24"/>
        <end position="42"/>
    </location>
</feature>
<keyword evidence="4" id="KW-0067">ATP-binding</keyword>
<dbReference type="FunFam" id="3.40.50.720:FF:000033">
    <property type="entry name" value="Adenylyltransferase and sulfurtransferase MOCS3"/>
    <property type="match status" value="1"/>
</dbReference>
<dbReference type="GO" id="GO:0004792">
    <property type="term" value="F:thiosulfate-cyanide sulfurtransferase activity"/>
    <property type="evidence" value="ECO:0007669"/>
    <property type="project" value="TreeGrafter"/>
</dbReference>
<comment type="caution">
    <text evidence="15">The sequence shown here is derived from an EMBL/GenBank/DDBJ whole genome shotgun (WGS) entry which is preliminary data.</text>
</comment>
<evidence type="ECO:0000313" key="15">
    <source>
        <dbReference type="EMBL" id="MZQ88658.1"/>
    </source>
</evidence>
<comment type="function">
    <text evidence="6">Catalyzes the adenylation by ATP of the carboxyl group of the C-terminal glycine of sulfur carrier protein MoaD.</text>
</comment>
<dbReference type="AlphaFoldDB" id="A0A6L8VE86"/>
<accession>A0A6L8VE86</accession>
<dbReference type="GO" id="GO:0008641">
    <property type="term" value="F:ubiquitin-like modifier activating enzyme activity"/>
    <property type="evidence" value="ECO:0007669"/>
    <property type="project" value="InterPro"/>
</dbReference>
<name>A0A6L8VE86_9RHOB</name>
<dbReference type="CDD" id="cd00757">
    <property type="entry name" value="ThiF_MoeB_HesA_family"/>
    <property type="match status" value="1"/>
</dbReference>
<evidence type="ECO:0000256" key="5">
    <source>
        <dbReference type="ARBA" id="ARBA00052218"/>
    </source>
</evidence>
<feature type="domain" description="THIF-type NAD/FAD binding fold" evidence="14">
    <location>
        <begin position="106"/>
        <end position="340"/>
    </location>
</feature>
<comment type="catalytic activity">
    <reaction evidence="5">
        <text>[molybdopterin-synthase sulfur-carrier protein]-C-terminal Gly-Gly + ATP + H(+) = [molybdopterin-synthase sulfur-carrier protein]-C-terminal Gly-Gly-AMP + diphosphate</text>
        <dbReference type="Rhea" id="RHEA:43616"/>
        <dbReference type="Rhea" id="RHEA-COMP:12159"/>
        <dbReference type="Rhea" id="RHEA-COMP:12202"/>
        <dbReference type="ChEBI" id="CHEBI:15378"/>
        <dbReference type="ChEBI" id="CHEBI:30616"/>
        <dbReference type="ChEBI" id="CHEBI:33019"/>
        <dbReference type="ChEBI" id="CHEBI:90618"/>
        <dbReference type="ChEBI" id="CHEBI:90778"/>
        <dbReference type="EC" id="2.7.7.80"/>
    </reaction>
</comment>
<dbReference type="PANTHER" id="PTHR10953:SF102">
    <property type="entry name" value="ADENYLYLTRANSFERASE AND SULFURTRANSFERASE MOCS3"/>
    <property type="match status" value="1"/>
</dbReference>
<evidence type="ECO:0000256" key="11">
    <source>
        <dbReference type="ARBA" id="ARBA00075328"/>
    </source>
</evidence>
<evidence type="ECO:0000256" key="1">
    <source>
        <dbReference type="ARBA" id="ARBA00009919"/>
    </source>
</evidence>
<dbReference type="OrthoDB" id="9804286at2"/>
<evidence type="ECO:0000256" key="10">
    <source>
        <dbReference type="ARBA" id="ARBA00075110"/>
    </source>
</evidence>
<protein>
    <recommendedName>
        <fullName evidence="9">Molybdopterin-synthase adenylyltransferase</fullName>
        <ecNumber evidence="8">2.7.7.80</ecNumber>
    </recommendedName>
    <alternativeName>
        <fullName evidence="12">MoaD protein adenylase</fullName>
    </alternativeName>
    <alternativeName>
        <fullName evidence="10">Molybdopterin-converting factor subunit 1 adenylase</fullName>
    </alternativeName>
    <alternativeName>
        <fullName evidence="11">Sulfur carrier protein MoaD adenylyltransferase</fullName>
    </alternativeName>
</protein>
<keyword evidence="13" id="KW-0812">Transmembrane</keyword>
<dbReference type="EC" id="2.7.7.80" evidence="8"/>
<dbReference type="Proteomes" id="UP000477083">
    <property type="component" value="Unassembled WGS sequence"/>
</dbReference>
<proteinExistence type="inferred from homology"/>
<dbReference type="Gene3D" id="3.40.50.720">
    <property type="entry name" value="NAD(P)-binding Rossmann-like Domain"/>
    <property type="match status" value="1"/>
</dbReference>
<evidence type="ECO:0000313" key="16">
    <source>
        <dbReference type="Proteomes" id="UP000477083"/>
    </source>
</evidence>
<reference evidence="15 16" key="1">
    <citation type="submission" date="2020-01" db="EMBL/GenBank/DDBJ databases">
        <title>Frigidibacter albus SP32T (=CGMCC 1.13995T).</title>
        <authorList>
            <person name="Liao X."/>
        </authorList>
    </citation>
    <scope>NUCLEOTIDE SEQUENCE [LARGE SCALE GENOMIC DNA]</scope>
    <source>
        <strain evidence="15 16">SP32</strain>
    </source>
</reference>
<dbReference type="GO" id="GO:0008146">
    <property type="term" value="F:sulfotransferase activity"/>
    <property type="evidence" value="ECO:0007669"/>
    <property type="project" value="TreeGrafter"/>
</dbReference>
<evidence type="ECO:0000256" key="12">
    <source>
        <dbReference type="ARBA" id="ARBA00078531"/>
    </source>
</evidence>
<keyword evidence="2 15" id="KW-0808">Transferase</keyword>
<dbReference type="SUPFAM" id="SSF69572">
    <property type="entry name" value="Activating enzymes of the ubiquitin-like proteins"/>
    <property type="match status" value="1"/>
</dbReference>
<evidence type="ECO:0000256" key="13">
    <source>
        <dbReference type="SAM" id="Phobius"/>
    </source>
</evidence>
<evidence type="ECO:0000256" key="9">
    <source>
        <dbReference type="ARBA" id="ARBA00073635"/>
    </source>
</evidence>
<feature type="transmembrane region" description="Helical" evidence="13">
    <location>
        <begin position="54"/>
        <end position="72"/>
    </location>
</feature>
<gene>
    <name evidence="15" type="primary">moeB</name>
    <name evidence="15" type="ORF">GS660_06070</name>
</gene>
<evidence type="ECO:0000256" key="7">
    <source>
        <dbReference type="ARBA" id="ARBA00063809"/>
    </source>
</evidence>
<evidence type="ECO:0000256" key="8">
    <source>
        <dbReference type="ARBA" id="ARBA00066884"/>
    </source>
</evidence>